<proteinExistence type="predicted"/>
<dbReference type="InterPro" id="IPR038718">
    <property type="entry name" value="SNF2-like_sf"/>
</dbReference>
<reference evidence="5 6" key="1">
    <citation type="submission" date="2016-12" db="EMBL/GenBank/DDBJ databases">
        <authorList>
            <person name="Song W.-J."/>
            <person name="Kurnit D.M."/>
        </authorList>
    </citation>
    <scope>NUCLEOTIDE SEQUENCE [LARGE SCALE GENOMIC DNA]</scope>
    <source>
        <strain evidence="5 6">175</strain>
    </source>
</reference>
<organism evidence="5 6">
    <name type="scientific">Methylomagnum ishizawai</name>
    <dbReference type="NCBI Taxonomy" id="1760988"/>
    <lineage>
        <taxon>Bacteria</taxon>
        <taxon>Pseudomonadati</taxon>
        <taxon>Pseudomonadota</taxon>
        <taxon>Gammaproteobacteria</taxon>
        <taxon>Methylococcales</taxon>
        <taxon>Methylococcaceae</taxon>
        <taxon>Methylomagnum</taxon>
    </lineage>
</organism>
<keyword evidence="6" id="KW-1185">Reference proteome</keyword>
<dbReference type="Pfam" id="PF00176">
    <property type="entry name" value="SNF2-rel_dom"/>
    <property type="match status" value="1"/>
</dbReference>
<dbReference type="SUPFAM" id="SSF52540">
    <property type="entry name" value="P-loop containing nucleoside triphosphate hydrolases"/>
    <property type="match status" value="2"/>
</dbReference>
<feature type="domain" description="Helicase ATP-binding" evidence="3">
    <location>
        <begin position="958"/>
        <end position="1116"/>
    </location>
</feature>
<evidence type="ECO:0000259" key="3">
    <source>
        <dbReference type="PROSITE" id="PS51192"/>
    </source>
</evidence>
<evidence type="ECO:0000256" key="2">
    <source>
        <dbReference type="ARBA" id="ARBA00022806"/>
    </source>
</evidence>
<dbReference type="Proteomes" id="UP000192923">
    <property type="component" value="Unassembled WGS sequence"/>
</dbReference>
<dbReference type="InterPro" id="IPR000330">
    <property type="entry name" value="SNF2_N"/>
</dbReference>
<dbReference type="RefSeq" id="WP_085213148.1">
    <property type="nucleotide sequence ID" value="NZ_FXAM01000001.1"/>
</dbReference>
<dbReference type="OrthoDB" id="9760715at2"/>
<feature type="domain" description="Helicase C-terminal" evidence="4">
    <location>
        <begin position="1239"/>
        <end position="1397"/>
    </location>
</feature>
<dbReference type="SMART" id="SM00490">
    <property type="entry name" value="HELICc"/>
    <property type="match status" value="1"/>
</dbReference>
<dbReference type="STRING" id="1760988.SAMN02949497_2505"/>
<dbReference type="InterPro" id="IPR027417">
    <property type="entry name" value="P-loop_NTPase"/>
</dbReference>
<evidence type="ECO:0000256" key="1">
    <source>
        <dbReference type="ARBA" id="ARBA00022801"/>
    </source>
</evidence>
<dbReference type="Pfam" id="PF00271">
    <property type="entry name" value="Helicase_C"/>
    <property type="match status" value="1"/>
</dbReference>
<dbReference type="InterPro" id="IPR014001">
    <property type="entry name" value="Helicase_ATP-bd"/>
</dbReference>
<dbReference type="PANTHER" id="PTHR10799">
    <property type="entry name" value="SNF2/RAD54 HELICASE FAMILY"/>
    <property type="match status" value="1"/>
</dbReference>
<dbReference type="Gene3D" id="3.40.50.10810">
    <property type="entry name" value="Tandem AAA-ATPase domain"/>
    <property type="match status" value="1"/>
</dbReference>
<keyword evidence="2 5" id="KW-0547">Nucleotide-binding</keyword>
<dbReference type="InterPro" id="IPR049730">
    <property type="entry name" value="SNF2/RAD54-like_C"/>
</dbReference>
<keyword evidence="2 5" id="KW-0067">ATP-binding</keyword>
<dbReference type="SMART" id="SM00487">
    <property type="entry name" value="DEXDc"/>
    <property type="match status" value="1"/>
</dbReference>
<sequence length="1403" mass="156646">MAVDEGVADDWMAKYLALPEKEREAINLLAVNWGPLSVSQIKNSLGIVSKTRLSTEACERQGFLVRVRGRMPSASTGHLLKCAPALVERVARYLAAAGRFESFAQRARKAWPFGRSLTGFRAEPGDFLFESPEQLIREVRIGLYLNDEAYSERMCAMLRRTRYSYYGPEWGLFEHPQVVYAMICANPFDGDWFRGLSANVRKLALPGTAYQLTMDWQMDPAAYHMLAEQNRELGGAGPIMALAAVLRGEPQAAQSWLEGLKPGVETASVQGILSLLHGQDDAAIKSFEEALRHYRRESGQRKAFMPGLGGVFYLLALSLRNQGKDIEKAQGLLEQPFVNSPFTDIHWLFKRGLPIESDAKHLDPYRQQLEHALKKAAPASPWTLWIGLLLLHRYDDKTQSFAPYLSQLDPLRERAERLELAWPAAELAQLQARLQPHKAGLAEAAAAFKQRTGLGLVVDRVRFQASWERMLNAIRNSAPSAPTARPESAETGGELRLAWLVAEDYSDTFSLEAREQKRSGKSWTKGKTVSLKSLQENVFTRPYLTEQDRRVAACVTIDPYTRGYRLSDRGWLALAGHPAVFWEPSGVAAELVLAPPELRVRRLKDSQVWIEFWPQPGREDRTLVITKEGLTRLKLTELKPEHHRLVRIIGEGFEAPASAQTQILEGLGAVSSLVAIHSDIGTVESATAETVVADNCPRVQLLPEGEGLRVAVLVRPFGEQGAYFIPGKGGAGLIAELGGRRLQTERNLREERRRVAQLIVACPALEESADPDQPCQWFMEDTESSLQFLLELGAAGADKAVVEWPQGEKFKVLGQADSGQMSVQFRQQRDWFAVDGQLKLDNGEVIQMQTLLALLDASPGRFLRLDGDRFLALTDAFRKRLADLRSYTEQHGQGRRVHPLALPVMEELTEGLGQVKTDQAWKRRIEQLREAERFQPQLPGTLQAELRDYQRDGYVWLARLAAWGVGACLADDMGLGKTVQAIALILSRAAEGPSLVIAPTSVGFNWHNEVGRFAPTLKPRSLTGGDRQSLIDGLGPYDLLICSYGLLQQEAVGELLAKVRWRTLVLDEAQAIKNAATRRSQQAMALQADFKLITTGTPVENHLGELWNLFRFINPGLLGSLASFNERFAGPIERDQDREARQRLKRLIQPYLLRRTKAQVLDELPPRTEIELRVELGEKEAAFYEALRRKLLDELDETEGPIQDQRFRVLAAITKLRRACCNPNLVAPELGLSSSKLDLLGDVLGELLENHHKALVFSQFVDHLALVRELLDRKGIAYQYLDGQTPAPERKTRVEAFQAGEGEVFLISLKAGGTGLNLTAADYVIHLDPWWNPAVEDQASDRAHRIGQNRPVTVYRLVAKGTIEEQIVSLHRHKRELADSLLEGGEISAKIGAEDLLELMRAG</sequence>
<evidence type="ECO:0000313" key="6">
    <source>
        <dbReference type="Proteomes" id="UP000192923"/>
    </source>
</evidence>
<protein>
    <submittedName>
        <fullName evidence="5">Superfamily II DNA or RNA helicase, SNF2 family</fullName>
    </submittedName>
</protein>
<gene>
    <name evidence="5" type="ORF">SAMN02949497_2505</name>
</gene>
<evidence type="ECO:0000259" key="4">
    <source>
        <dbReference type="PROSITE" id="PS51194"/>
    </source>
</evidence>
<dbReference type="GO" id="GO:0004386">
    <property type="term" value="F:helicase activity"/>
    <property type="evidence" value="ECO:0007669"/>
    <property type="project" value="UniProtKB-KW"/>
</dbReference>
<dbReference type="EMBL" id="FXAM01000001">
    <property type="protein sequence ID" value="SMF95159.1"/>
    <property type="molecule type" value="Genomic_DNA"/>
</dbReference>
<dbReference type="PROSITE" id="PS51194">
    <property type="entry name" value="HELICASE_CTER"/>
    <property type="match status" value="1"/>
</dbReference>
<dbReference type="CDD" id="cd18793">
    <property type="entry name" value="SF2_C_SNF"/>
    <property type="match status" value="1"/>
</dbReference>
<dbReference type="CDD" id="cd18012">
    <property type="entry name" value="DEXQc_arch_SWI2_SNF2"/>
    <property type="match status" value="1"/>
</dbReference>
<dbReference type="Gene3D" id="3.40.50.300">
    <property type="entry name" value="P-loop containing nucleotide triphosphate hydrolases"/>
    <property type="match status" value="1"/>
</dbReference>
<dbReference type="PROSITE" id="PS51192">
    <property type="entry name" value="HELICASE_ATP_BIND_1"/>
    <property type="match status" value="1"/>
</dbReference>
<name>A0A1Y6CWW3_9GAMM</name>
<dbReference type="GO" id="GO:0016787">
    <property type="term" value="F:hydrolase activity"/>
    <property type="evidence" value="ECO:0007669"/>
    <property type="project" value="UniProtKB-KW"/>
</dbReference>
<dbReference type="InterPro" id="IPR001650">
    <property type="entry name" value="Helicase_C-like"/>
</dbReference>
<keyword evidence="2 5" id="KW-0347">Helicase</keyword>
<keyword evidence="1" id="KW-0378">Hydrolase</keyword>
<evidence type="ECO:0000313" key="5">
    <source>
        <dbReference type="EMBL" id="SMF95159.1"/>
    </source>
</evidence>
<accession>A0A1Y6CWW3</accession>
<dbReference type="GO" id="GO:0005524">
    <property type="term" value="F:ATP binding"/>
    <property type="evidence" value="ECO:0007669"/>
    <property type="project" value="InterPro"/>
</dbReference>